<dbReference type="AlphaFoldDB" id="A0AAN8FNM8"/>
<reference evidence="7 8" key="1">
    <citation type="submission" date="2019-10" db="EMBL/GenBank/DDBJ databases">
        <title>Assembly and Annotation for the nematode Trichostrongylus colubriformis.</title>
        <authorList>
            <person name="Martin J."/>
        </authorList>
    </citation>
    <scope>NUCLEOTIDE SEQUENCE [LARGE SCALE GENOMIC DNA]</scope>
    <source>
        <strain evidence="7">G859</strain>
        <tissue evidence="7">Whole worm</tissue>
    </source>
</reference>
<dbReference type="InterPro" id="IPR005721">
    <property type="entry name" value="Ribosomal_uL22_euk/arc"/>
</dbReference>
<dbReference type="EMBL" id="WIXE01010271">
    <property type="protein sequence ID" value="KAK5977697.1"/>
    <property type="molecule type" value="Genomic_DNA"/>
</dbReference>
<keyword evidence="8" id="KW-1185">Reference proteome</keyword>
<sequence>MTKIHYTKNPDNSTKSCKARGSDLRVHFKNTHETAMALRNMPLRRAQRFLENVKEQREIVPFLRFNGGVGRKAQCKQWNTTQGRWPKKSAEFLLDLLKNAESNAEYKGLDVDHLVVDHIVVQRAAKMRRRTYRAHGRINPYMSSPCHIEVILTEKEDVVAKPTDDIPRAKKESKRKQRRQMLQCGRLLLLLGGRGASSAIVAATGENAIVQTSGKLVRNSKQQGRECELAAAFYKEGKKGSLRKLMKIVTKQKEINEATSRSAAFAAALALKLDKIAEAHKMLSHATMTPAV</sequence>
<gene>
    <name evidence="7" type="ORF">GCK32_009677</name>
</gene>
<dbReference type="Gene3D" id="3.90.470.10">
    <property type="entry name" value="Ribosomal protein L22/L17"/>
    <property type="match status" value="1"/>
</dbReference>
<dbReference type="NCBIfam" id="TIGR01038">
    <property type="entry name" value="uL22_arch_euk"/>
    <property type="match status" value="1"/>
</dbReference>
<comment type="caution">
    <text evidence="7">The sequence shown here is derived from an EMBL/GenBank/DDBJ whole genome shotgun (WGS) entry which is preliminary data.</text>
</comment>
<dbReference type="HAMAP" id="MF_01331_A">
    <property type="entry name" value="Ribosomal_uL22_A"/>
    <property type="match status" value="1"/>
</dbReference>
<dbReference type="GO" id="GO:0022625">
    <property type="term" value="C:cytosolic large ribosomal subunit"/>
    <property type="evidence" value="ECO:0007669"/>
    <property type="project" value="TreeGrafter"/>
</dbReference>
<dbReference type="InterPro" id="IPR018260">
    <property type="entry name" value="Ribosomal_uL22_CS"/>
</dbReference>
<evidence type="ECO:0000256" key="5">
    <source>
        <dbReference type="ARBA" id="ARBA00035325"/>
    </source>
</evidence>
<evidence type="ECO:0000256" key="3">
    <source>
        <dbReference type="ARBA" id="ARBA00023274"/>
    </source>
</evidence>
<dbReference type="Proteomes" id="UP001331761">
    <property type="component" value="Unassembled WGS sequence"/>
</dbReference>
<evidence type="ECO:0000256" key="6">
    <source>
        <dbReference type="RuleBase" id="RU004005"/>
    </source>
</evidence>
<evidence type="ECO:0000313" key="7">
    <source>
        <dbReference type="EMBL" id="KAK5977697.1"/>
    </source>
</evidence>
<dbReference type="FunFam" id="3.90.470.10:FF:000003">
    <property type="entry name" value="60S ribosomal protein L17"/>
    <property type="match status" value="1"/>
</dbReference>
<keyword evidence="2 6" id="KW-0689">Ribosomal protein</keyword>
<dbReference type="InterPro" id="IPR057265">
    <property type="entry name" value="Ribosomal_uL22_arc-type"/>
</dbReference>
<comment type="similarity">
    <text evidence="1 6">Belongs to the universal ribosomal protein uL22 family.</text>
</comment>
<dbReference type="InterPro" id="IPR001063">
    <property type="entry name" value="Ribosomal_uL22"/>
</dbReference>
<dbReference type="PROSITE" id="PS00464">
    <property type="entry name" value="RIBOSOMAL_L22"/>
    <property type="match status" value="1"/>
</dbReference>
<evidence type="ECO:0000256" key="2">
    <source>
        <dbReference type="ARBA" id="ARBA00022980"/>
    </source>
</evidence>
<feature type="non-terminal residue" evidence="7">
    <location>
        <position position="292"/>
    </location>
</feature>
<name>A0AAN8FNM8_TRICO</name>
<protein>
    <recommendedName>
        <fullName evidence="4">Large ribosomal subunit protein uL22</fullName>
    </recommendedName>
    <alternativeName>
        <fullName evidence="5">60S ribosomal protein L17</fullName>
    </alternativeName>
</protein>
<dbReference type="SUPFAM" id="SSF54843">
    <property type="entry name" value="Ribosomal protein L22"/>
    <property type="match status" value="1"/>
</dbReference>
<keyword evidence="3 6" id="KW-0687">Ribonucleoprotein</keyword>
<accession>A0AAN8FNM8</accession>
<dbReference type="InterPro" id="IPR036394">
    <property type="entry name" value="Ribosomal_uL22_sf"/>
</dbReference>
<evidence type="ECO:0000313" key="8">
    <source>
        <dbReference type="Proteomes" id="UP001331761"/>
    </source>
</evidence>
<organism evidence="7 8">
    <name type="scientific">Trichostrongylus colubriformis</name>
    <name type="common">Black scour worm</name>
    <dbReference type="NCBI Taxonomy" id="6319"/>
    <lineage>
        <taxon>Eukaryota</taxon>
        <taxon>Metazoa</taxon>
        <taxon>Ecdysozoa</taxon>
        <taxon>Nematoda</taxon>
        <taxon>Chromadorea</taxon>
        <taxon>Rhabditida</taxon>
        <taxon>Rhabditina</taxon>
        <taxon>Rhabditomorpha</taxon>
        <taxon>Strongyloidea</taxon>
        <taxon>Trichostrongylidae</taxon>
        <taxon>Trichostrongylus</taxon>
    </lineage>
</organism>
<evidence type="ECO:0000256" key="4">
    <source>
        <dbReference type="ARBA" id="ARBA00035207"/>
    </source>
</evidence>
<dbReference type="PANTHER" id="PTHR11593:SF10">
    <property type="entry name" value="60S RIBOSOMAL PROTEIN L17"/>
    <property type="match status" value="1"/>
</dbReference>
<dbReference type="PANTHER" id="PTHR11593">
    <property type="entry name" value="60S RIBOSOMAL PROTEIN L17"/>
    <property type="match status" value="1"/>
</dbReference>
<evidence type="ECO:0000256" key="1">
    <source>
        <dbReference type="ARBA" id="ARBA00009451"/>
    </source>
</evidence>
<dbReference type="GO" id="GO:0002181">
    <property type="term" value="P:cytoplasmic translation"/>
    <property type="evidence" value="ECO:0007669"/>
    <property type="project" value="TreeGrafter"/>
</dbReference>
<dbReference type="Pfam" id="PF00237">
    <property type="entry name" value="Ribosomal_L22"/>
    <property type="match status" value="1"/>
</dbReference>
<dbReference type="CDD" id="cd00336">
    <property type="entry name" value="Ribosomal_L22"/>
    <property type="match status" value="1"/>
</dbReference>
<dbReference type="GO" id="GO:0003735">
    <property type="term" value="F:structural constituent of ribosome"/>
    <property type="evidence" value="ECO:0007669"/>
    <property type="project" value="InterPro"/>
</dbReference>
<proteinExistence type="inferred from homology"/>